<feature type="coiled-coil region" evidence="3">
    <location>
        <begin position="47"/>
        <end position="118"/>
    </location>
</feature>
<dbReference type="SMART" id="SM00935">
    <property type="entry name" value="OmpH"/>
    <property type="match status" value="1"/>
</dbReference>
<evidence type="ECO:0000313" key="5">
    <source>
        <dbReference type="EMBL" id="NGP77218.1"/>
    </source>
</evidence>
<dbReference type="Proteomes" id="UP000473278">
    <property type="component" value="Unassembled WGS sequence"/>
</dbReference>
<dbReference type="Gene3D" id="3.30.910.20">
    <property type="entry name" value="Skp domain"/>
    <property type="match status" value="1"/>
</dbReference>
<accession>A0A6M1SY73</accession>
<evidence type="ECO:0000256" key="3">
    <source>
        <dbReference type="SAM" id="Coils"/>
    </source>
</evidence>
<dbReference type="EMBL" id="JAALLT010000003">
    <property type="protein sequence ID" value="NGP77218.1"/>
    <property type="molecule type" value="Genomic_DNA"/>
</dbReference>
<evidence type="ECO:0000313" key="6">
    <source>
        <dbReference type="Proteomes" id="UP000473278"/>
    </source>
</evidence>
<dbReference type="AlphaFoldDB" id="A0A6M1SY73"/>
<keyword evidence="2 4" id="KW-0732">Signal</keyword>
<reference evidence="5 6" key="1">
    <citation type="submission" date="2020-02" db="EMBL/GenBank/DDBJ databases">
        <title>Balneolaceae bacterium YR4-1, complete genome.</title>
        <authorList>
            <person name="Li Y."/>
            <person name="Wu S."/>
        </authorList>
    </citation>
    <scope>NUCLEOTIDE SEQUENCE [LARGE SCALE GENOMIC DNA]</scope>
    <source>
        <strain evidence="5 6">YR4-1</strain>
    </source>
</reference>
<dbReference type="PANTHER" id="PTHR35089:SF1">
    <property type="entry name" value="CHAPERONE PROTEIN SKP"/>
    <property type="match status" value="1"/>
</dbReference>
<dbReference type="GO" id="GO:0005829">
    <property type="term" value="C:cytosol"/>
    <property type="evidence" value="ECO:0007669"/>
    <property type="project" value="TreeGrafter"/>
</dbReference>
<protein>
    <submittedName>
        <fullName evidence="5">OmpH family outer membrane protein</fullName>
    </submittedName>
</protein>
<dbReference type="PANTHER" id="PTHR35089">
    <property type="entry name" value="CHAPERONE PROTEIN SKP"/>
    <property type="match status" value="1"/>
</dbReference>
<feature type="signal peptide" evidence="4">
    <location>
        <begin position="1"/>
        <end position="28"/>
    </location>
</feature>
<feature type="chain" id="PRO_5026804600" evidence="4">
    <location>
        <begin position="29"/>
        <end position="184"/>
    </location>
</feature>
<name>A0A6M1SY73_9BACT</name>
<organism evidence="5 6">
    <name type="scientific">Halalkalibaculum roseum</name>
    <dbReference type="NCBI Taxonomy" id="2709311"/>
    <lineage>
        <taxon>Bacteria</taxon>
        <taxon>Pseudomonadati</taxon>
        <taxon>Balneolota</taxon>
        <taxon>Balneolia</taxon>
        <taxon>Balneolales</taxon>
        <taxon>Balneolaceae</taxon>
        <taxon>Halalkalibaculum</taxon>
    </lineage>
</organism>
<keyword evidence="3" id="KW-0175">Coiled coil</keyword>
<dbReference type="GO" id="GO:0050821">
    <property type="term" value="P:protein stabilization"/>
    <property type="evidence" value="ECO:0007669"/>
    <property type="project" value="TreeGrafter"/>
</dbReference>
<dbReference type="GO" id="GO:0051082">
    <property type="term" value="F:unfolded protein binding"/>
    <property type="evidence" value="ECO:0007669"/>
    <property type="project" value="InterPro"/>
</dbReference>
<evidence type="ECO:0000256" key="2">
    <source>
        <dbReference type="ARBA" id="ARBA00022729"/>
    </source>
</evidence>
<keyword evidence="6" id="KW-1185">Reference proteome</keyword>
<gene>
    <name evidence="5" type="ORF">G3570_11270</name>
</gene>
<dbReference type="InterPro" id="IPR005632">
    <property type="entry name" value="Chaperone_Skp"/>
</dbReference>
<proteinExistence type="inferred from homology"/>
<evidence type="ECO:0000256" key="1">
    <source>
        <dbReference type="ARBA" id="ARBA00009091"/>
    </source>
</evidence>
<dbReference type="SUPFAM" id="SSF111384">
    <property type="entry name" value="OmpH-like"/>
    <property type="match status" value="1"/>
</dbReference>
<dbReference type="InterPro" id="IPR024930">
    <property type="entry name" value="Skp_dom_sf"/>
</dbReference>
<comment type="caution">
    <text evidence="5">The sequence shown here is derived from an EMBL/GenBank/DDBJ whole genome shotgun (WGS) entry which is preliminary data.</text>
</comment>
<evidence type="ECO:0000256" key="4">
    <source>
        <dbReference type="SAM" id="SignalP"/>
    </source>
</evidence>
<comment type="similarity">
    <text evidence="1">Belongs to the Skp family.</text>
</comment>
<dbReference type="RefSeq" id="WP_165142342.1">
    <property type="nucleotide sequence ID" value="NZ_JAALLT010000003.1"/>
</dbReference>
<dbReference type="Pfam" id="PF03938">
    <property type="entry name" value="OmpH"/>
    <property type="match status" value="1"/>
</dbReference>
<sequence>MKNKFTMTKKFLSAFALLMLFVTVHSQAQVRIGFMDVQTVMAELPEMENIRAQLDDYVQQKQQQLQDRTASFQEEVANYQENRASMSAQQQQSREEELATMEEEMRTFQQSIQTEVQQYRQKLLAPIYEDIDNAIANIAEERGLDFVLNRATMRGENIVQFSAQQSLNITDEVISRISSNSNQN</sequence>